<evidence type="ECO:0000256" key="4">
    <source>
        <dbReference type="ARBA" id="ARBA00022982"/>
    </source>
</evidence>
<keyword evidence="10" id="KW-1185">Reference proteome</keyword>
<feature type="domain" description="Cytochrome c" evidence="8">
    <location>
        <begin position="69"/>
        <end position="151"/>
    </location>
</feature>
<dbReference type="AlphaFoldDB" id="A0A2N5Y715"/>
<keyword evidence="7" id="KW-0472">Membrane</keyword>
<evidence type="ECO:0000313" key="10">
    <source>
        <dbReference type="Proteomes" id="UP000234845"/>
    </source>
</evidence>
<evidence type="ECO:0000256" key="2">
    <source>
        <dbReference type="ARBA" id="ARBA00022617"/>
    </source>
</evidence>
<dbReference type="InterPro" id="IPR036909">
    <property type="entry name" value="Cyt_c-like_dom_sf"/>
</dbReference>
<sequence length="152" mass="15524">MRPQTREDSVVISRIVLSMVVLGVAMAAGAVNLTDKQRAEVEARIKPFGEVCLQGDTTCGGPAAAAEDAVARSGEDVYNAACLACHASGAAGAPVVGDVEAWADRIAKGMDVLYDAGVNGIAGTGMIAKGGCMDCSDDEVIAAVDYMVENSR</sequence>
<name>A0A2N5Y715_9GAMM</name>
<feature type="transmembrane region" description="Helical" evidence="7">
    <location>
        <begin position="12"/>
        <end position="34"/>
    </location>
</feature>
<reference evidence="10" key="1">
    <citation type="submission" date="2017-11" db="EMBL/GenBank/DDBJ databases">
        <title>The draft genome sequence of Chromatocurvus sp. F02.</title>
        <authorList>
            <person name="Du Z.-J."/>
            <person name="Chang Y.-Q."/>
        </authorList>
    </citation>
    <scope>NUCLEOTIDE SEQUENCE [LARGE SCALE GENOMIC DNA]</scope>
    <source>
        <strain evidence="10">F02</strain>
    </source>
</reference>
<dbReference type="SUPFAM" id="SSF46626">
    <property type="entry name" value="Cytochrome c"/>
    <property type="match status" value="1"/>
</dbReference>
<keyword evidence="2 6" id="KW-0349">Heme</keyword>
<dbReference type="GO" id="GO:0005506">
    <property type="term" value="F:iron ion binding"/>
    <property type="evidence" value="ECO:0007669"/>
    <property type="project" value="InterPro"/>
</dbReference>
<dbReference type="PANTHER" id="PTHR40942:SF4">
    <property type="entry name" value="CYTOCHROME C5"/>
    <property type="match status" value="1"/>
</dbReference>
<comment type="caution">
    <text evidence="9">The sequence shown here is derived from an EMBL/GenBank/DDBJ whole genome shotgun (WGS) entry which is preliminary data.</text>
</comment>
<organism evidence="9 10">
    <name type="scientific">Kineobactrum sediminis</name>
    <dbReference type="NCBI Taxonomy" id="1905677"/>
    <lineage>
        <taxon>Bacteria</taxon>
        <taxon>Pseudomonadati</taxon>
        <taxon>Pseudomonadota</taxon>
        <taxon>Gammaproteobacteria</taxon>
        <taxon>Cellvibrionales</taxon>
        <taxon>Halieaceae</taxon>
        <taxon>Kineobactrum</taxon>
    </lineage>
</organism>
<dbReference type="InterPro" id="IPR009056">
    <property type="entry name" value="Cyt_c-like_dom"/>
</dbReference>
<dbReference type="Proteomes" id="UP000234845">
    <property type="component" value="Unassembled WGS sequence"/>
</dbReference>
<dbReference type="PRINTS" id="PR00607">
    <property type="entry name" value="CYTCHROMECIE"/>
</dbReference>
<evidence type="ECO:0000256" key="6">
    <source>
        <dbReference type="PROSITE-ProRule" id="PRU00433"/>
    </source>
</evidence>
<dbReference type="EMBL" id="PKLZ01000001">
    <property type="protein sequence ID" value="PLW84185.1"/>
    <property type="molecule type" value="Genomic_DNA"/>
</dbReference>
<dbReference type="PROSITE" id="PS51007">
    <property type="entry name" value="CYTC"/>
    <property type="match status" value="1"/>
</dbReference>
<dbReference type="GO" id="GO:0020037">
    <property type="term" value="F:heme binding"/>
    <property type="evidence" value="ECO:0007669"/>
    <property type="project" value="InterPro"/>
</dbReference>
<keyword evidence="4" id="KW-0249">Electron transport</keyword>
<keyword evidence="3 6" id="KW-0479">Metal-binding</keyword>
<keyword evidence="7" id="KW-0812">Transmembrane</keyword>
<dbReference type="Pfam" id="PF13442">
    <property type="entry name" value="Cytochrome_CBB3"/>
    <property type="match status" value="1"/>
</dbReference>
<evidence type="ECO:0000256" key="7">
    <source>
        <dbReference type="SAM" id="Phobius"/>
    </source>
</evidence>
<dbReference type="InterPro" id="IPR002323">
    <property type="entry name" value="Cyt_CIE"/>
</dbReference>
<evidence type="ECO:0000256" key="3">
    <source>
        <dbReference type="ARBA" id="ARBA00022723"/>
    </source>
</evidence>
<protein>
    <submittedName>
        <fullName evidence="9">Cytochrome c5 family protein</fullName>
    </submittedName>
</protein>
<dbReference type="GO" id="GO:0009055">
    <property type="term" value="F:electron transfer activity"/>
    <property type="evidence" value="ECO:0007669"/>
    <property type="project" value="InterPro"/>
</dbReference>
<proteinExistence type="predicted"/>
<evidence type="ECO:0000259" key="8">
    <source>
        <dbReference type="PROSITE" id="PS51007"/>
    </source>
</evidence>
<keyword evidence="7" id="KW-1133">Transmembrane helix</keyword>
<evidence type="ECO:0000256" key="5">
    <source>
        <dbReference type="ARBA" id="ARBA00023004"/>
    </source>
</evidence>
<dbReference type="OrthoDB" id="9814708at2"/>
<dbReference type="Gene3D" id="1.10.760.10">
    <property type="entry name" value="Cytochrome c-like domain"/>
    <property type="match status" value="1"/>
</dbReference>
<keyword evidence="1" id="KW-0813">Transport</keyword>
<evidence type="ECO:0000256" key="1">
    <source>
        <dbReference type="ARBA" id="ARBA00022448"/>
    </source>
</evidence>
<keyword evidence="5 6" id="KW-0408">Iron</keyword>
<dbReference type="PANTHER" id="PTHR40942">
    <property type="match status" value="1"/>
</dbReference>
<gene>
    <name evidence="9" type="ORF">CWI75_02220</name>
</gene>
<evidence type="ECO:0000313" key="9">
    <source>
        <dbReference type="EMBL" id="PLW84185.1"/>
    </source>
</evidence>
<accession>A0A2N5Y715</accession>